<gene>
    <name evidence="2" type="ORF">Mic7113_2342</name>
</gene>
<dbReference type="AlphaFoldDB" id="K9WF71"/>
<dbReference type="PROSITE" id="PS50943">
    <property type="entry name" value="HTH_CROC1"/>
    <property type="match status" value="1"/>
</dbReference>
<evidence type="ECO:0000259" key="1">
    <source>
        <dbReference type="PROSITE" id="PS50943"/>
    </source>
</evidence>
<dbReference type="InterPro" id="IPR001387">
    <property type="entry name" value="Cro/C1-type_HTH"/>
</dbReference>
<dbReference type="HOGENOM" id="CLU_066192_62_3_3"/>
<dbReference type="GO" id="GO:0003677">
    <property type="term" value="F:DNA binding"/>
    <property type="evidence" value="ECO:0007669"/>
    <property type="project" value="InterPro"/>
</dbReference>
<organism evidence="2 3">
    <name type="scientific">Allocoleopsis franciscana PCC 7113</name>
    <dbReference type="NCBI Taxonomy" id="1173027"/>
    <lineage>
        <taxon>Bacteria</taxon>
        <taxon>Bacillati</taxon>
        <taxon>Cyanobacteriota</taxon>
        <taxon>Cyanophyceae</taxon>
        <taxon>Coleofasciculales</taxon>
        <taxon>Coleofasciculaceae</taxon>
        <taxon>Allocoleopsis</taxon>
        <taxon>Allocoleopsis franciscana</taxon>
    </lineage>
</organism>
<accession>K9WF71</accession>
<name>K9WF71_9CYAN</name>
<proteinExistence type="predicted"/>
<dbReference type="EMBL" id="CP003630">
    <property type="protein sequence ID" value="AFZ18147.1"/>
    <property type="molecule type" value="Genomic_DNA"/>
</dbReference>
<dbReference type="Pfam" id="PF01381">
    <property type="entry name" value="HTH_3"/>
    <property type="match status" value="1"/>
</dbReference>
<dbReference type="SUPFAM" id="SSF47413">
    <property type="entry name" value="lambda repressor-like DNA-binding domains"/>
    <property type="match status" value="1"/>
</dbReference>
<reference evidence="2 3" key="1">
    <citation type="submission" date="2012-06" db="EMBL/GenBank/DDBJ databases">
        <title>Finished chromosome of genome of Microcoleus sp. PCC 7113.</title>
        <authorList>
            <consortium name="US DOE Joint Genome Institute"/>
            <person name="Gugger M."/>
            <person name="Coursin T."/>
            <person name="Rippka R."/>
            <person name="Tandeau De Marsac N."/>
            <person name="Huntemann M."/>
            <person name="Wei C.-L."/>
            <person name="Han J."/>
            <person name="Detter J.C."/>
            <person name="Han C."/>
            <person name="Tapia R."/>
            <person name="Chen A."/>
            <person name="Kyrpides N."/>
            <person name="Mavromatis K."/>
            <person name="Markowitz V."/>
            <person name="Szeto E."/>
            <person name="Ivanova N."/>
            <person name="Pagani I."/>
            <person name="Pati A."/>
            <person name="Goodwin L."/>
            <person name="Nordberg H.P."/>
            <person name="Cantor M.N."/>
            <person name="Hua S.X."/>
            <person name="Woyke T."/>
            <person name="Kerfeld C.A."/>
        </authorList>
    </citation>
    <scope>NUCLEOTIDE SEQUENCE [LARGE SCALE GENOMIC DNA]</scope>
    <source>
        <strain evidence="2 3">PCC 7113</strain>
    </source>
</reference>
<dbReference type="Proteomes" id="UP000010471">
    <property type="component" value="Chromosome"/>
</dbReference>
<dbReference type="CDD" id="cd00093">
    <property type="entry name" value="HTH_XRE"/>
    <property type="match status" value="1"/>
</dbReference>
<protein>
    <submittedName>
        <fullName evidence="2">Putative transcriptional regulator</fullName>
    </submittedName>
</protein>
<feature type="domain" description="HTH cro/C1-type" evidence="1">
    <location>
        <begin position="37"/>
        <end position="97"/>
    </location>
</feature>
<sequence>MKFPLLFGGRQFDDSSNQLGIMVEEKKLNFNPDVPTLKQVRERLGMTQEEFGQALGISGNTISRYERGVHQRIKFTIAQMKRLQELLEKAGLSIKDLPDDVE</sequence>
<evidence type="ECO:0000313" key="3">
    <source>
        <dbReference type="Proteomes" id="UP000010471"/>
    </source>
</evidence>
<evidence type="ECO:0000313" key="2">
    <source>
        <dbReference type="EMBL" id="AFZ18147.1"/>
    </source>
</evidence>
<dbReference type="InterPro" id="IPR010982">
    <property type="entry name" value="Lambda_DNA-bd_dom_sf"/>
</dbReference>
<dbReference type="eggNOG" id="COG2944">
    <property type="taxonomic scope" value="Bacteria"/>
</dbReference>
<dbReference type="KEGG" id="mic:Mic7113_2342"/>
<dbReference type="RefSeq" id="WP_015182297.1">
    <property type="nucleotide sequence ID" value="NC_019738.1"/>
</dbReference>
<keyword evidence="3" id="KW-1185">Reference proteome</keyword>
<dbReference type="Gene3D" id="1.10.260.40">
    <property type="entry name" value="lambda repressor-like DNA-binding domains"/>
    <property type="match status" value="1"/>
</dbReference>
<dbReference type="SMART" id="SM00530">
    <property type="entry name" value="HTH_XRE"/>
    <property type="match status" value="1"/>
</dbReference>